<comment type="caution">
    <text evidence="1">The sequence shown here is derived from an EMBL/GenBank/DDBJ whole genome shotgun (WGS) entry which is preliminary data.</text>
</comment>
<evidence type="ECO:0000313" key="2">
    <source>
        <dbReference type="Proteomes" id="UP000284716"/>
    </source>
</evidence>
<proteinExistence type="predicted"/>
<name>A0A422LGL7_LACPA</name>
<dbReference type="AlphaFoldDB" id="A0A422LGL7"/>
<evidence type="ECO:0000313" key="1">
    <source>
        <dbReference type="EMBL" id="RND76686.1"/>
    </source>
</evidence>
<dbReference type="EMBL" id="LKFS01000156">
    <property type="protein sequence ID" value="RND76686.1"/>
    <property type="molecule type" value="Genomic_DNA"/>
</dbReference>
<dbReference type="Proteomes" id="UP000284716">
    <property type="component" value="Unassembled WGS sequence"/>
</dbReference>
<sequence length="93" mass="10927">MITELNHFIMNRLFYKSIESAGNGIFSRSDCLINLIDFFGVFDYIAFAKVQYTFSLLPCEQRWHPPYEHIHDLGQDGLESTALRPTFEQFYPN</sequence>
<reference evidence="1 2" key="1">
    <citation type="journal article" date="2018" name="Front. Microbiol.">
        <title>Conversion of Methionine to Cysteine in Lactobacillus paracasei Depends on the Highly Mobile cysK-ctl-cysE Gene Cluster.</title>
        <authorList>
            <person name="Wuthrich D."/>
            <person name="Irmler S."/>
            <person name="Berthoud H."/>
            <person name="Guggenbuhl B."/>
            <person name="Eugster E."/>
            <person name="Bruggmann R."/>
        </authorList>
    </citation>
    <scope>NUCLEOTIDE SEQUENCE [LARGE SCALE GENOMIC DNA]</scope>
    <source>
        <strain evidence="1 2">FAM18157</strain>
    </source>
</reference>
<organism evidence="1 2">
    <name type="scientific">Lacticaseibacillus paracasei</name>
    <name type="common">Lactobacillus paracasei</name>
    <dbReference type="NCBI Taxonomy" id="1597"/>
    <lineage>
        <taxon>Bacteria</taxon>
        <taxon>Bacillati</taxon>
        <taxon>Bacillota</taxon>
        <taxon>Bacilli</taxon>
        <taxon>Lactobacillales</taxon>
        <taxon>Lactobacillaceae</taxon>
        <taxon>Lacticaseibacillus</taxon>
    </lineage>
</organism>
<gene>
    <name evidence="1" type="ORF">FAM18157_02967</name>
</gene>
<protein>
    <submittedName>
        <fullName evidence="1">Uncharacterized protein</fullName>
    </submittedName>
</protein>
<accession>A0A422LGL7</accession>